<feature type="chain" id="PRO_5014882850" description="Peptidase S55 domain-containing protein" evidence="1">
    <location>
        <begin position="23"/>
        <end position="593"/>
    </location>
</feature>
<dbReference type="PROSITE" id="PS51494">
    <property type="entry name" value="SPOIVB"/>
    <property type="match status" value="1"/>
</dbReference>
<gene>
    <name evidence="3" type="ORF">COW36_13575</name>
</gene>
<evidence type="ECO:0000259" key="2">
    <source>
        <dbReference type="PROSITE" id="PS51494"/>
    </source>
</evidence>
<evidence type="ECO:0000313" key="4">
    <source>
        <dbReference type="Proteomes" id="UP000231019"/>
    </source>
</evidence>
<evidence type="ECO:0000313" key="3">
    <source>
        <dbReference type="EMBL" id="PIW16354.1"/>
    </source>
</evidence>
<sequence>MRKIPVYFLAASFFSCVSAVEAAEPQMPVQAIQRGMEGTCHTVFQGSKVEPFGFRVLSLMQGMLGPGQDVILARLTGEKAEFTGVVAGMSGSPCYINGKLVGALAYRFGSFTKEPIAGITPIANMQAIFKLPAEKEPTQKQVYYPQTYRQALAQKQAQWPVSLQPISTPLSFGGFRADVLSHYLPELEKMGFKTVMGGISTPGASIANPDMPQKLEPGGAIAGQLVRGDLSIDGTGTVSYLEGDKVLAFGHPFFNEGYVQIPMATAYIHHILASEAGSYKMSQSGKTVGTITQDRLTAIYGQIGKMTPMIPVDLHIQDGIGVDPAKIHFEVFQNPGMTPLMMAMSVQNVLASRLNFNKGGTLQLEGRLRVDGQTLTYKNRYSVSETEDVALGAVQDLANALFTLWNNPFHKPNVQQLEIKAELQPESRQSMIRRIWADRDDFKPGDSFTLYLELETWRKQKDLRQFKLQIPENTPYGPLVLLAGDAKSFDALEGSVETGFSSYQDLLKQLFSKRQSSDLHLLFLTEESGLAQNNLLLTRLPASVQELLLNPETVNASIPIRSPGSEQKIPMDTDLSGKVLLNLNITPYAHAIN</sequence>
<organism evidence="3 4">
    <name type="scientific">bacterium (Candidatus Blackallbacteria) CG17_big_fil_post_rev_8_21_14_2_50_48_46</name>
    <dbReference type="NCBI Taxonomy" id="2014261"/>
    <lineage>
        <taxon>Bacteria</taxon>
        <taxon>Candidatus Blackallbacteria</taxon>
    </lineage>
</organism>
<proteinExistence type="predicted"/>
<feature type="signal peptide" evidence="1">
    <location>
        <begin position="1"/>
        <end position="22"/>
    </location>
</feature>
<dbReference type="EMBL" id="PFFQ01000038">
    <property type="protein sequence ID" value="PIW16354.1"/>
    <property type="molecule type" value="Genomic_DNA"/>
</dbReference>
<name>A0A2M7G4C8_9BACT</name>
<comment type="caution">
    <text evidence="3">The sequence shown here is derived from an EMBL/GenBank/DDBJ whole genome shotgun (WGS) entry which is preliminary data.</text>
</comment>
<keyword evidence="1" id="KW-0732">Signal</keyword>
<feature type="domain" description="Peptidase S55" evidence="2">
    <location>
        <begin position="1"/>
        <end position="141"/>
    </location>
</feature>
<protein>
    <recommendedName>
        <fullName evidence="2">Peptidase S55 domain-containing protein</fullName>
    </recommendedName>
</protein>
<dbReference type="Proteomes" id="UP000231019">
    <property type="component" value="Unassembled WGS sequence"/>
</dbReference>
<dbReference type="AlphaFoldDB" id="A0A2M7G4C8"/>
<dbReference type="InterPro" id="IPR008763">
    <property type="entry name" value="Peptidase_S55"/>
</dbReference>
<reference evidence="3 4" key="1">
    <citation type="submission" date="2017-09" db="EMBL/GenBank/DDBJ databases">
        <title>Depth-based differentiation of microbial function through sediment-hosted aquifers and enrichment of novel symbionts in the deep terrestrial subsurface.</title>
        <authorList>
            <person name="Probst A.J."/>
            <person name="Ladd B."/>
            <person name="Jarett J.K."/>
            <person name="Geller-Mcgrath D.E."/>
            <person name="Sieber C.M."/>
            <person name="Emerson J.B."/>
            <person name="Anantharaman K."/>
            <person name="Thomas B.C."/>
            <person name="Malmstrom R."/>
            <person name="Stieglmeier M."/>
            <person name="Klingl A."/>
            <person name="Woyke T."/>
            <person name="Ryan C.M."/>
            <person name="Banfield J.F."/>
        </authorList>
    </citation>
    <scope>NUCLEOTIDE SEQUENCE [LARGE SCALE GENOMIC DNA]</scope>
    <source>
        <strain evidence="3">CG17_big_fil_post_rev_8_21_14_2_50_48_46</strain>
    </source>
</reference>
<dbReference type="PROSITE" id="PS51257">
    <property type="entry name" value="PROKAR_LIPOPROTEIN"/>
    <property type="match status" value="1"/>
</dbReference>
<accession>A0A2M7G4C8</accession>
<evidence type="ECO:0000256" key="1">
    <source>
        <dbReference type="SAM" id="SignalP"/>
    </source>
</evidence>